<dbReference type="InterPro" id="IPR057501">
    <property type="entry name" value="DeUb_enz_PH"/>
</dbReference>
<feature type="compositionally biased region" description="Basic and acidic residues" evidence="6">
    <location>
        <begin position="285"/>
        <end position="296"/>
    </location>
</feature>
<dbReference type="InterPro" id="IPR003653">
    <property type="entry name" value="Peptidase_C48_C"/>
</dbReference>
<evidence type="ECO:0000256" key="4">
    <source>
        <dbReference type="ARBA" id="ARBA00022786"/>
    </source>
</evidence>
<accession>A0A2C5Y938</accession>
<feature type="region of interest" description="Disordered" evidence="6">
    <location>
        <begin position="815"/>
        <end position="851"/>
    </location>
</feature>
<evidence type="ECO:0000313" key="8">
    <source>
        <dbReference type="EMBL" id="PHH63762.1"/>
    </source>
</evidence>
<dbReference type="GO" id="GO:0016926">
    <property type="term" value="P:protein desumoylation"/>
    <property type="evidence" value="ECO:0007669"/>
    <property type="project" value="TreeGrafter"/>
</dbReference>
<sequence length="1146" mass="125920">MSASVHGQPPPSQQQQRHNGSGPNRLPRSDNVILLSDEDSDSDSRQALDQAKPTCGGSDKPAGEATQRQGPLDSSHHESETMGKYRMNIINKTAVCPVNTLSRKDTKSSHTSSLSAKSCASQGSRAVASLRLERKTSLSTQPEIHDLTGPSRTGVTVTPEAADCDSFEVPEWHLRLVPGRRESKSHGIRLASSVTKTPSKVKGSNTDATKQALFKPWNRQKESPDILSCDDPPAARVESDLLLHSPLGQRGILANSEQKQKLGSLKRHGALEGKERLDSEDELGAEPKRLGKRDTNFAHVGNPRQTRMRNREIHSSDFTTDRQTQSLHVIKAVCGSVMYTQQGNRAVRLERRDPGKPLLVPVNESGKEIGHLKWMGIDLSSIKSLERSEPNAHGAFVVIHRPKTHDAMSQLCLEFEPSSNLSVLSGKITDSLKLERIVKKAFKDAQLRQLSHKNHGSTKDDSQPTPWLPNTSADTINGTKNQDAPKQHEGLVSKMRSAAQKTTGKEEAVKAIKSPLVSDKASPTMSASSRFFPTPSRPTTRRTRQSSPPPAKRQRTPESWTAKNPDWQKAWKSSLVFPATGKNRATVDADDIVRLDEGQLLNDNLLAFYLRYLEHKLEVQNSEAQSKVYIFSTFFYEKLRSTRSKINYEGVKTWTAKIDLFSYDYVIVPVNESAHWYLAIICNLPNTLKNCNKNDDESGGARMVDVMLPKIITLDSLGQQRSAACRCLREYLVEEARHKKGVDLVTIPNGMTAKSLPEQGNGSDCGVYLLAYTEQFLNNPEECCRKLYQKENLGWKVDSCQLRSDIRTLILRLQQEQQQAPAKKKQKRVESKLASMGMSGQKQGQDANSRSLEDLPTIPKISCKDAAPECVESRGEAKPRQTPKANDVVESPQVVKAHGVAKPPETATSHGVVNSLELVEVRHDAVQSQHKAESPQIIESPDGTKSLKASVSNAIKTSNSNSSRGASTATNGVQSRIHQPPGAAPGATLNPRAESAAQATDVLYNGDDDVKLISCIKSSSSPSTESCNSIYHSAQSSPTRQLRLDKADTASKSATAKKKKKPFSALPIVSVEDSNSSHRVSTILSSPEPDFEIIKDEAAKANLRKRHLERHGKESKRAPKSLDIPDAKRHCARYEGVSRANNGGVI</sequence>
<feature type="compositionally biased region" description="Basic and acidic residues" evidence="6">
    <location>
        <begin position="869"/>
        <end position="879"/>
    </location>
</feature>
<dbReference type="EMBL" id="NJET01000043">
    <property type="protein sequence ID" value="PHH63762.1"/>
    <property type="molecule type" value="Genomic_DNA"/>
</dbReference>
<dbReference type="Proteomes" id="UP000226192">
    <property type="component" value="Unassembled WGS sequence"/>
</dbReference>
<evidence type="ECO:0000256" key="2">
    <source>
        <dbReference type="ARBA" id="ARBA00022553"/>
    </source>
</evidence>
<reference evidence="8 9" key="1">
    <citation type="submission" date="2017-06" db="EMBL/GenBank/DDBJ databases">
        <title>Ant-infecting Ophiocordyceps genomes reveal a high diversity of potential behavioral manipulation genes and a possible major role for enterotoxins.</title>
        <authorList>
            <person name="De Bekker C."/>
            <person name="Evans H.C."/>
            <person name="Brachmann A."/>
            <person name="Hughes D.P."/>
        </authorList>
    </citation>
    <scope>NUCLEOTIDE SEQUENCE [LARGE SCALE GENOMIC DNA]</scope>
    <source>
        <strain evidence="8 9">Map64</strain>
    </source>
</reference>
<dbReference type="InterPro" id="IPR038765">
    <property type="entry name" value="Papain-like_cys_pep_sf"/>
</dbReference>
<keyword evidence="5" id="KW-0378">Hydrolase</keyword>
<feature type="region of interest" description="Disordered" evidence="6">
    <location>
        <begin position="258"/>
        <end position="300"/>
    </location>
</feature>
<feature type="compositionally biased region" description="Polar residues" evidence="6">
    <location>
        <begin position="947"/>
        <end position="977"/>
    </location>
</feature>
<dbReference type="PANTHER" id="PTHR46896">
    <property type="entry name" value="SENTRIN-SPECIFIC PROTEASE"/>
    <property type="match status" value="1"/>
</dbReference>
<dbReference type="STRING" id="1399860.A0A2C5Y938"/>
<dbReference type="PROSITE" id="PS50600">
    <property type="entry name" value="ULP_PROTEASE"/>
    <property type="match status" value="1"/>
</dbReference>
<dbReference type="Gene3D" id="1.10.418.20">
    <property type="match status" value="1"/>
</dbReference>
<feature type="compositionally biased region" description="Low complexity" evidence="6">
    <location>
        <begin position="1019"/>
        <end position="1030"/>
    </location>
</feature>
<dbReference type="SUPFAM" id="SSF54001">
    <property type="entry name" value="Cysteine proteinases"/>
    <property type="match status" value="1"/>
</dbReference>
<keyword evidence="2" id="KW-0597">Phosphoprotein</keyword>
<feature type="compositionally biased region" description="Polar residues" evidence="6">
    <location>
        <begin position="463"/>
        <end position="482"/>
    </location>
</feature>
<feature type="domain" description="Ubiquitin-like protease family profile" evidence="7">
    <location>
        <begin position="585"/>
        <end position="776"/>
    </location>
</feature>
<evidence type="ECO:0000259" key="7">
    <source>
        <dbReference type="PROSITE" id="PS50600"/>
    </source>
</evidence>
<organism evidence="8 9">
    <name type="scientific">Ophiocordyceps australis</name>
    <dbReference type="NCBI Taxonomy" id="1399860"/>
    <lineage>
        <taxon>Eukaryota</taxon>
        <taxon>Fungi</taxon>
        <taxon>Dikarya</taxon>
        <taxon>Ascomycota</taxon>
        <taxon>Pezizomycotina</taxon>
        <taxon>Sordariomycetes</taxon>
        <taxon>Hypocreomycetidae</taxon>
        <taxon>Hypocreales</taxon>
        <taxon>Ophiocordycipitaceae</taxon>
        <taxon>Ophiocordyceps</taxon>
    </lineage>
</organism>
<evidence type="ECO:0000256" key="1">
    <source>
        <dbReference type="ARBA" id="ARBA00005234"/>
    </source>
</evidence>
<evidence type="ECO:0000313" key="9">
    <source>
        <dbReference type="Proteomes" id="UP000226192"/>
    </source>
</evidence>
<feature type="compositionally biased region" description="Polar residues" evidence="6">
    <location>
        <begin position="13"/>
        <end position="22"/>
    </location>
</feature>
<feature type="region of interest" description="Disordered" evidence="6">
    <location>
        <begin position="448"/>
        <end position="564"/>
    </location>
</feature>
<feature type="compositionally biased region" description="Polar residues" evidence="6">
    <location>
        <begin position="838"/>
        <end position="850"/>
    </location>
</feature>
<dbReference type="GO" id="GO:0070139">
    <property type="term" value="F:SUMO-specific endopeptidase activity"/>
    <property type="evidence" value="ECO:0007669"/>
    <property type="project" value="TreeGrafter"/>
</dbReference>
<feature type="compositionally biased region" description="Low complexity" evidence="6">
    <location>
        <begin position="109"/>
        <end position="124"/>
    </location>
</feature>
<dbReference type="GO" id="GO:0005634">
    <property type="term" value="C:nucleus"/>
    <property type="evidence" value="ECO:0007669"/>
    <property type="project" value="TreeGrafter"/>
</dbReference>
<feature type="compositionally biased region" description="Basic and acidic residues" evidence="6">
    <location>
        <begin position="919"/>
        <end position="933"/>
    </location>
</feature>
<dbReference type="Pfam" id="PF25424">
    <property type="entry name" value="PH_35"/>
    <property type="match status" value="1"/>
</dbReference>
<feature type="region of interest" description="Disordered" evidence="6">
    <location>
        <begin position="187"/>
        <end position="206"/>
    </location>
</feature>
<dbReference type="InterPro" id="IPR051947">
    <property type="entry name" value="Sentrin-specific_protease"/>
</dbReference>
<gene>
    <name evidence="8" type="ORF">CDD81_5527</name>
</gene>
<keyword evidence="4" id="KW-0833">Ubl conjugation pathway</keyword>
<dbReference type="PANTHER" id="PTHR46896:SF3">
    <property type="entry name" value="FI06413P-RELATED"/>
    <property type="match status" value="1"/>
</dbReference>
<dbReference type="Gene3D" id="3.30.310.130">
    <property type="entry name" value="Ubiquitin-related"/>
    <property type="match status" value="1"/>
</dbReference>
<feature type="region of interest" description="Disordered" evidence="6">
    <location>
        <begin position="101"/>
        <end position="124"/>
    </location>
</feature>
<feature type="region of interest" description="Disordered" evidence="6">
    <location>
        <begin position="1019"/>
        <end position="1059"/>
    </location>
</feature>
<dbReference type="OrthoDB" id="442460at2759"/>
<keyword evidence="9" id="KW-1185">Reference proteome</keyword>
<evidence type="ECO:0000256" key="3">
    <source>
        <dbReference type="ARBA" id="ARBA00022670"/>
    </source>
</evidence>
<protein>
    <recommendedName>
        <fullName evidence="7">Ubiquitin-like protease family profile domain-containing protein</fullName>
    </recommendedName>
</protein>
<evidence type="ECO:0000256" key="6">
    <source>
        <dbReference type="SAM" id="MobiDB-lite"/>
    </source>
</evidence>
<name>A0A2C5Y938_9HYPO</name>
<keyword evidence="3" id="KW-0645">Protease</keyword>
<proteinExistence type="inferred from homology"/>
<comment type="similarity">
    <text evidence="1">Belongs to the peptidase C48 family.</text>
</comment>
<dbReference type="GO" id="GO:0005737">
    <property type="term" value="C:cytoplasm"/>
    <property type="evidence" value="ECO:0007669"/>
    <property type="project" value="TreeGrafter"/>
</dbReference>
<feature type="compositionally biased region" description="Polar residues" evidence="6">
    <location>
        <begin position="1031"/>
        <end position="1040"/>
    </location>
</feature>
<feature type="region of interest" description="Disordered" evidence="6">
    <location>
        <begin position="1106"/>
        <end position="1126"/>
    </location>
</feature>
<feature type="compositionally biased region" description="Low complexity" evidence="6">
    <location>
        <begin position="528"/>
        <end position="538"/>
    </location>
</feature>
<feature type="compositionally biased region" description="Polar residues" evidence="6">
    <location>
        <begin position="192"/>
        <end position="206"/>
    </location>
</feature>
<dbReference type="Pfam" id="PF02902">
    <property type="entry name" value="Peptidase_C48"/>
    <property type="match status" value="1"/>
</dbReference>
<dbReference type="GO" id="GO:0006508">
    <property type="term" value="P:proteolysis"/>
    <property type="evidence" value="ECO:0007669"/>
    <property type="project" value="UniProtKB-KW"/>
</dbReference>
<comment type="caution">
    <text evidence="8">The sequence shown here is derived from an EMBL/GenBank/DDBJ whole genome shotgun (WGS) entry which is preliminary data.</text>
</comment>
<feature type="region of interest" description="Disordered" evidence="6">
    <location>
        <begin position="1"/>
        <end position="79"/>
    </location>
</feature>
<dbReference type="AlphaFoldDB" id="A0A2C5Y938"/>
<feature type="region of interest" description="Disordered" evidence="6">
    <location>
        <begin position="869"/>
        <end position="995"/>
    </location>
</feature>
<evidence type="ECO:0000256" key="5">
    <source>
        <dbReference type="ARBA" id="ARBA00022801"/>
    </source>
</evidence>